<keyword evidence="6" id="KW-0325">Glycoprotein</keyword>
<evidence type="ECO:0000256" key="5">
    <source>
        <dbReference type="ARBA" id="ARBA00023136"/>
    </source>
</evidence>
<dbReference type="GO" id="GO:0016020">
    <property type="term" value="C:membrane"/>
    <property type="evidence" value="ECO:0007669"/>
    <property type="project" value="UniProtKB-SubCell"/>
</dbReference>
<dbReference type="RefSeq" id="XP_026729168.1">
    <property type="nucleotide sequence ID" value="XM_026873367.1"/>
</dbReference>
<dbReference type="InterPro" id="IPR008795">
    <property type="entry name" value="Prominin"/>
</dbReference>
<feature type="signal peptide" evidence="9">
    <location>
        <begin position="1"/>
        <end position="21"/>
    </location>
</feature>
<dbReference type="PANTHER" id="PTHR22730">
    <property type="entry name" value="PROMININ PROM PROTEIN"/>
    <property type="match status" value="1"/>
</dbReference>
<keyword evidence="3 8" id="KW-0812">Transmembrane</keyword>
<comment type="similarity">
    <text evidence="2">Belongs to the prominin family.</text>
</comment>
<protein>
    <submittedName>
        <fullName evidence="11">Prominin-like protein</fullName>
    </submittedName>
</protein>
<evidence type="ECO:0000256" key="7">
    <source>
        <dbReference type="SAM" id="MobiDB-lite"/>
    </source>
</evidence>
<feature type="transmembrane region" description="Helical" evidence="8">
    <location>
        <begin position="438"/>
        <end position="464"/>
    </location>
</feature>
<dbReference type="Proteomes" id="UP000322000">
    <property type="component" value="Chromosome 6"/>
</dbReference>
<evidence type="ECO:0000256" key="2">
    <source>
        <dbReference type="ARBA" id="ARBA00006058"/>
    </source>
</evidence>
<organism evidence="10 11">
    <name type="scientific">Trichoplusia ni</name>
    <name type="common">Cabbage looper</name>
    <dbReference type="NCBI Taxonomy" id="7111"/>
    <lineage>
        <taxon>Eukaryota</taxon>
        <taxon>Metazoa</taxon>
        <taxon>Ecdysozoa</taxon>
        <taxon>Arthropoda</taxon>
        <taxon>Hexapoda</taxon>
        <taxon>Insecta</taxon>
        <taxon>Pterygota</taxon>
        <taxon>Neoptera</taxon>
        <taxon>Endopterygota</taxon>
        <taxon>Lepidoptera</taxon>
        <taxon>Glossata</taxon>
        <taxon>Ditrysia</taxon>
        <taxon>Noctuoidea</taxon>
        <taxon>Noctuidae</taxon>
        <taxon>Plusiinae</taxon>
        <taxon>Trichoplusia</taxon>
    </lineage>
</organism>
<dbReference type="KEGG" id="tnl:113494864"/>
<reference evidence="11" key="1">
    <citation type="submission" date="2025-08" db="UniProtKB">
        <authorList>
            <consortium name="RefSeq"/>
        </authorList>
    </citation>
    <scope>IDENTIFICATION</scope>
</reference>
<feature type="transmembrane region" description="Helical" evidence="8">
    <location>
        <begin position="485"/>
        <end position="509"/>
    </location>
</feature>
<evidence type="ECO:0000256" key="3">
    <source>
        <dbReference type="ARBA" id="ARBA00022692"/>
    </source>
</evidence>
<dbReference type="AlphaFoldDB" id="A0A7E5VLF8"/>
<gene>
    <name evidence="11" type="primary">LOC113494864</name>
</gene>
<feature type="region of interest" description="Disordered" evidence="7">
    <location>
        <begin position="875"/>
        <end position="900"/>
    </location>
</feature>
<feature type="compositionally biased region" description="Gly residues" evidence="7">
    <location>
        <begin position="887"/>
        <end position="900"/>
    </location>
</feature>
<dbReference type="Pfam" id="PF05478">
    <property type="entry name" value="Prominin"/>
    <property type="match status" value="1"/>
</dbReference>
<accession>A0A7E5VLF8</accession>
<dbReference type="OrthoDB" id="6229420at2759"/>
<feature type="chain" id="PRO_5028808028" evidence="9">
    <location>
        <begin position="22"/>
        <end position="948"/>
    </location>
</feature>
<dbReference type="FunCoup" id="A0A7E5VLF8">
    <property type="interactions" value="74"/>
</dbReference>
<keyword evidence="9" id="KW-0732">Signal</keyword>
<feature type="transmembrane region" description="Helical" evidence="8">
    <location>
        <begin position="167"/>
        <end position="189"/>
    </location>
</feature>
<keyword evidence="4 8" id="KW-1133">Transmembrane helix</keyword>
<feature type="transmembrane region" description="Helical" evidence="8">
    <location>
        <begin position="122"/>
        <end position="146"/>
    </location>
</feature>
<evidence type="ECO:0000256" key="8">
    <source>
        <dbReference type="SAM" id="Phobius"/>
    </source>
</evidence>
<name>A0A7E5VLF8_TRINI</name>
<dbReference type="InParanoid" id="A0A7E5VLF8"/>
<dbReference type="GeneID" id="113494864"/>
<evidence type="ECO:0000256" key="6">
    <source>
        <dbReference type="ARBA" id="ARBA00023180"/>
    </source>
</evidence>
<proteinExistence type="inferred from homology"/>
<evidence type="ECO:0000256" key="9">
    <source>
        <dbReference type="SAM" id="SignalP"/>
    </source>
</evidence>
<evidence type="ECO:0000313" key="10">
    <source>
        <dbReference type="Proteomes" id="UP000322000"/>
    </source>
</evidence>
<keyword evidence="5 8" id="KW-0472">Membrane</keyword>
<comment type="subcellular location">
    <subcellularLocation>
        <location evidence="1">Membrane</location>
        <topology evidence="1">Multi-pass membrane protein</topology>
    </subcellularLocation>
</comment>
<evidence type="ECO:0000256" key="4">
    <source>
        <dbReference type="ARBA" id="ARBA00022989"/>
    </source>
</evidence>
<evidence type="ECO:0000256" key="1">
    <source>
        <dbReference type="ARBA" id="ARBA00004141"/>
    </source>
</evidence>
<dbReference type="PANTHER" id="PTHR22730:SF1">
    <property type="entry name" value="PROMININ-LIKE PROTEIN"/>
    <property type="match status" value="1"/>
</dbReference>
<keyword evidence="10" id="KW-1185">Reference proteome</keyword>
<evidence type="ECO:0000313" key="11">
    <source>
        <dbReference type="RefSeq" id="XP_026729168.1"/>
    </source>
</evidence>
<sequence length="948" mass="103346">MAKMWKLVLCLMVAGWSGAAAEIGHNMNNITRSMLREVADVMEMVEVNYSTPIINTTYIASVEFDMRAMGPLYNSTHIVIDAIVNKQAYPEGIVTVADGHVYIKPVREEWRKLLVHYAGPTAFVVVAVLVIAVLPLAGLFWCCCYWCRVGRRRRPFDRKYDACLKGLLAIVLIALLTLFLFGVVCAFATDSQVESGTAEAADSLRAGLRDAREFLNATQAHARWLLVVNYKELETKLNAMLYSIGVTASVKLGEFSRAVSVTTLNKMVQQLDEVQADLRTVQSLTASLRHRAEQLNSGLRKVKNQLLQTLAKCDQPKCVALQNKYKIGQLDTEIQYSQMPDVSELLNNVTVLLESDIKSEVAEGQKVFRDIQRGIQRSVDQHIPGVSEALGEAGQRLAGLADRITWLAGNASERLDRQRGAADALATLHARYAPPRRLAGLGAAAALLALTALLAWGLMCGVCGKRPDVYGASDCCNKGAGSKSLLCGSGMMFLLGGGVTLVMLVYFLAGVVAQRFLCDPLTEPRDNRLFADLEKLVDLEKTLFNEQTDPDFNMTSVLVQCHRNQTVYETLQLRRVLDVAAAARALPGSLRARVGALRPRLAPARAAPVAILRAPARHKLRQLADSGLSDFDFDRIRTALETNMTSLALDSLARQLNSTAASLQQPLFAGEARSLRQAAAALAALLQDVLQPMQQDSAQLNTTAARLRDSLRFNHSSLKEAIAYLMHETTEAEVFLNTQGPDRLQNMTQEFAEVIAGKLEEYLERVLHAARHEVGRCGPLSNAFNATRDAACNKILMPTNGYWMSLCWCVLLFAPLLLVSQRLARLYLHVDAYPGPLVEAEYLYDAYADRDNVPLANGSKRSTLDIEGKIAEWRERSAPSAPPLEGAAGGAGAGGGAGGGAPAGTRLLLAGADVVCQLVAPPPALIDDLKTRLDAKDEDNESGIHESE</sequence>